<feature type="compositionally biased region" description="Low complexity" evidence="1">
    <location>
        <begin position="657"/>
        <end position="681"/>
    </location>
</feature>
<feature type="region of interest" description="Disordered" evidence="1">
    <location>
        <begin position="70"/>
        <end position="438"/>
    </location>
</feature>
<feature type="compositionally biased region" description="Polar residues" evidence="1">
    <location>
        <begin position="140"/>
        <end position="154"/>
    </location>
</feature>
<feature type="non-terminal residue" evidence="3">
    <location>
        <position position="1"/>
    </location>
</feature>
<organism evidence="3">
    <name type="scientific">Homalodisca liturata</name>
    <dbReference type="NCBI Taxonomy" id="320908"/>
    <lineage>
        <taxon>Eukaryota</taxon>
        <taxon>Metazoa</taxon>
        <taxon>Ecdysozoa</taxon>
        <taxon>Arthropoda</taxon>
        <taxon>Hexapoda</taxon>
        <taxon>Insecta</taxon>
        <taxon>Pterygota</taxon>
        <taxon>Neoptera</taxon>
        <taxon>Paraneoptera</taxon>
        <taxon>Hemiptera</taxon>
        <taxon>Auchenorrhyncha</taxon>
        <taxon>Membracoidea</taxon>
        <taxon>Cicadellidae</taxon>
        <taxon>Cicadellinae</taxon>
        <taxon>Proconiini</taxon>
        <taxon>Homalodisca</taxon>
    </lineage>
</organism>
<dbReference type="EMBL" id="GECU01032790">
    <property type="protein sequence ID" value="JAS74916.1"/>
    <property type="molecule type" value="Transcribed_RNA"/>
</dbReference>
<feature type="compositionally biased region" description="Polar residues" evidence="1">
    <location>
        <begin position="271"/>
        <end position="280"/>
    </location>
</feature>
<reference evidence="3" key="1">
    <citation type="submission" date="2015-11" db="EMBL/GenBank/DDBJ databases">
        <title>De novo transcriptome assembly of four potential Pierce s Disease insect vectors from Arizona vineyards.</title>
        <authorList>
            <person name="Tassone E.E."/>
        </authorList>
    </citation>
    <scope>NUCLEOTIDE SEQUENCE</scope>
</reference>
<feature type="domain" description="Activating transcription factor 7-interacting protein Fn3" evidence="2">
    <location>
        <begin position="925"/>
        <end position="970"/>
    </location>
</feature>
<dbReference type="Pfam" id="PF16794">
    <property type="entry name" value="fn3_4"/>
    <property type="match status" value="1"/>
</dbReference>
<evidence type="ECO:0000259" key="2">
    <source>
        <dbReference type="Pfam" id="PF16794"/>
    </source>
</evidence>
<accession>A0A1B6HJN4</accession>
<proteinExistence type="predicted"/>
<protein>
    <recommendedName>
        <fullName evidence="2">Activating transcription factor 7-interacting protein Fn3 domain-containing protein</fullName>
    </recommendedName>
</protein>
<gene>
    <name evidence="3" type="ORF">g.52697</name>
</gene>
<feature type="compositionally biased region" description="Basic and acidic residues" evidence="1">
    <location>
        <begin position="117"/>
        <end position="139"/>
    </location>
</feature>
<sequence length="972" mass="105620">VKAPRDKTKIVGTELSQSTKVESTIENGVELTKSEDQLMNKGINENKEKNMEVDESMVIAIKEDSCEIAGQNEDIPPTSTSLIEKTDSKNSVEMSHDNEKCSEKEETLLASTSDIGDTERKSCDETLIKSDGSELKIESEANNAVTSSTKSSSEGDAVRKRTTSIEEEQKELKKPKLENSAEENKSQVLKRRSSDPVEIEVKRTKLSDSVSVNEPLVDSSEEETLTGDCLDIKEGSIDSEKVEERKTKIEEQKTDKTCDKVVKNNPDDDTASSTVQTTDQSEVKPSCGRTEKEMQSNEIDSSPAKLAEPSDDISKSSLEKPVNEVSTSDKSVGEQCGNKSSTSKEASEEVVLASTKKLKQKSKKVKENKEYIEVSSSSNSSSSSSSSSSNISSSSNKNKACAPLVNGSEDISENKEELNAENKSTSAPKATSSRNIIAKGDKVVKANFKTVQHDEDEILKQSNTASSSSKEKGKLVKKSEQSKSGIKSPFGLLTKNMQQAKSVNKKMSNLDLAIESVVDKAKSGAERVLPLLKKFHKDQLKKLTRSDLEELVVLKICEAVTDRSEIGQMRLRCQTLEQNNELWRKKALQFEKQNRELEMVLKRFLTETAHNKRENQNKVVVPIKVTRSVGLQVVLASSMHGALVSARSKPSSEPVASTSTSMQSSSGRSISQQQSQQGTSRPKPVERESSKAATFTPPVQPVPNSRPRGRPSRISQTQSQPSSPVSIVPQPSPSKVSPPTTPVKPIASKTAMPNKDLEVIDLTDKEEKTKAPSAPSQSPVGGSIRVAPATQMCFVQQNTTNSPPQQMAYFVQKSGQRPQQYLVTTASASPSVGVCFNPTPDLQPKAGGATTQRPTPALAVPVFRSGQIIPVQASPQVAVRAPTNTSPATRQLPQAIRLQSQVGLKHPAPLPSAPVVQSKPGFKAPPPKPQLKIAKTVNGIMLSWSMMLTKDMAEMASYQLYAYQEGHQAPTT</sequence>
<feature type="compositionally biased region" description="Low complexity" evidence="1">
    <location>
        <begin position="712"/>
        <end position="746"/>
    </location>
</feature>
<feature type="compositionally biased region" description="Basic and acidic residues" evidence="1">
    <location>
        <begin position="170"/>
        <end position="185"/>
    </location>
</feature>
<feature type="compositionally biased region" description="Low complexity" evidence="1">
    <location>
        <begin position="375"/>
        <end position="396"/>
    </location>
</feature>
<feature type="non-terminal residue" evidence="3">
    <location>
        <position position="972"/>
    </location>
</feature>
<feature type="region of interest" description="Disordered" evidence="1">
    <location>
        <begin position="645"/>
        <end position="755"/>
    </location>
</feature>
<name>A0A1B6HJN4_9HEMI</name>
<feature type="region of interest" description="Disordered" evidence="1">
    <location>
        <begin position="459"/>
        <end position="489"/>
    </location>
</feature>
<evidence type="ECO:0000313" key="3">
    <source>
        <dbReference type="EMBL" id="JAS74916.1"/>
    </source>
</evidence>
<feature type="compositionally biased region" description="Basic and acidic residues" evidence="1">
    <location>
        <begin position="84"/>
        <end position="107"/>
    </location>
</feature>
<dbReference type="InterPro" id="IPR056565">
    <property type="entry name" value="Fn3_ATF7IP"/>
</dbReference>
<feature type="compositionally biased region" description="Basic and acidic residues" evidence="1">
    <location>
        <begin position="230"/>
        <end position="266"/>
    </location>
</feature>
<feature type="compositionally biased region" description="Polar residues" evidence="1">
    <location>
        <begin position="421"/>
        <end position="435"/>
    </location>
</feature>
<feature type="compositionally biased region" description="Basic and acidic residues" evidence="1">
    <location>
        <begin position="312"/>
        <end position="322"/>
    </location>
</feature>
<dbReference type="AlphaFoldDB" id="A0A1B6HJN4"/>
<feature type="compositionally biased region" description="Basic and acidic residues" evidence="1">
    <location>
        <begin position="192"/>
        <end position="206"/>
    </location>
</feature>
<evidence type="ECO:0000256" key="1">
    <source>
        <dbReference type="SAM" id="MobiDB-lite"/>
    </source>
</evidence>
<feature type="compositionally biased region" description="Basic and acidic residues" evidence="1">
    <location>
        <begin position="469"/>
        <end position="481"/>
    </location>
</feature>